<dbReference type="EMBL" id="ATAX01000035">
    <property type="protein sequence ID" value="EWM52536.1"/>
    <property type="molecule type" value="Genomic_DNA"/>
</dbReference>
<dbReference type="Gene3D" id="2.70.70.10">
    <property type="entry name" value="Glucose Permease (Domain IIA)"/>
    <property type="match status" value="1"/>
</dbReference>
<dbReference type="Proteomes" id="UP000019365">
    <property type="component" value="Unassembled WGS sequence"/>
</dbReference>
<name>W7UBR2_RUMFL</name>
<keyword evidence="6" id="KW-1185">Reference proteome</keyword>
<dbReference type="PATRIC" id="fig|1341157.4.peg.2911"/>
<evidence type="ECO:0000259" key="3">
    <source>
        <dbReference type="Pfam" id="PF01551"/>
    </source>
</evidence>
<dbReference type="OrthoDB" id="5623881at2"/>
<feature type="coiled-coil region" evidence="2">
    <location>
        <begin position="175"/>
        <end position="237"/>
    </location>
</feature>
<organism evidence="5 6">
    <name type="scientific">Ruminococcus flavefaciens 007c</name>
    <dbReference type="NCBI Taxonomy" id="1341157"/>
    <lineage>
        <taxon>Bacteria</taxon>
        <taxon>Bacillati</taxon>
        <taxon>Bacillota</taxon>
        <taxon>Clostridia</taxon>
        <taxon>Eubacteriales</taxon>
        <taxon>Oscillospiraceae</taxon>
        <taxon>Ruminococcus</taxon>
    </lineage>
</organism>
<dbReference type="InterPro" id="IPR011055">
    <property type="entry name" value="Dup_hybrid_motif"/>
</dbReference>
<feature type="coiled-coil region" evidence="2">
    <location>
        <begin position="38"/>
        <end position="121"/>
    </location>
</feature>
<feature type="domain" description="M23ase beta-sheet core" evidence="3">
    <location>
        <begin position="342"/>
        <end position="452"/>
    </location>
</feature>
<keyword evidence="2" id="KW-0175">Coiled coil</keyword>
<proteinExistence type="predicted"/>
<dbReference type="CDD" id="cd12797">
    <property type="entry name" value="M23_peptidase"/>
    <property type="match status" value="1"/>
</dbReference>
<dbReference type="PANTHER" id="PTHR21666:SF270">
    <property type="entry name" value="MUREIN HYDROLASE ACTIVATOR ENVC"/>
    <property type="match status" value="1"/>
</dbReference>
<evidence type="ECO:0000256" key="2">
    <source>
        <dbReference type="SAM" id="Coils"/>
    </source>
</evidence>
<dbReference type="RefSeq" id="WP_051456694.1">
    <property type="nucleotide sequence ID" value="NZ_ATAX01000035.1"/>
</dbReference>
<keyword evidence="1" id="KW-0732">Signal</keyword>
<dbReference type="InterPro" id="IPR050570">
    <property type="entry name" value="Cell_wall_metabolism_enzyme"/>
</dbReference>
<dbReference type="Pfam" id="PF24568">
    <property type="entry name" value="CC_PcsB"/>
    <property type="match status" value="1"/>
</dbReference>
<evidence type="ECO:0000256" key="1">
    <source>
        <dbReference type="ARBA" id="ARBA00022729"/>
    </source>
</evidence>
<dbReference type="PANTHER" id="PTHR21666">
    <property type="entry name" value="PEPTIDASE-RELATED"/>
    <property type="match status" value="1"/>
</dbReference>
<dbReference type="SUPFAM" id="SSF51261">
    <property type="entry name" value="Duplicated hybrid motif"/>
    <property type="match status" value="1"/>
</dbReference>
<comment type="caution">
    <text evidence="5">The sequence shown here is derived from an EMBL/GenBank/DDBJ whole genome shotgun (WGS) entry which is preliminary data.</text>
</comment>
<feature type="domain" description="Peptidoglycan hydrolase PcsB coiled-coil" evidence="4">
    <location>
        <begin position="116"/>
        <end position="187"/>
    </location>
</feature>
<evidence type="ECO:0000259" key="4">
    <source>
        <dbReference type="Pfam" id="PF24568"/>
    </source>
</evidence>
<gene>
    <name evidence="5" type="ORF">RF007C_08340</name>
</gene>
<accession>W7UBR2</accession>
<dbReference type="InterPro" id="IPR057309">
    <property type="entry name" value="PcsB_CC"/>
</dbReference>
<sequence>MFKKVISFVTCSVITFALISNYPAGSGRNINKASAMTIAEMQEEINVNKAKISDLQTQLDALAGNKAEEQQYQSILNDQIDIIQENISLLNKELENINADIESTKNNIAGLDQAIVDQQEEIDSNVELFKKRLCAMYVTGNDNLATVMVGTASFYDMLSRVEMVNRIASYDEELINDILSDIDKMEQSKKDLESEKLTLEMKMEEQTKRKEEKAAEMEVLNNQYSKTQAEIDRIAQEEAYTAEQMAELEAMNAEFDAEISAEIARQAAAAQAAYEAEQQRLAQERAAAQAAAAQQAAQSGQSYTPTYQEPAYIPSPSASGFSWPAPGFCYISSGYGPRWGTFHRGIDVGDAGIHGGAACAAQSGTVITVNNNCVHDYPKDYSCGCGGGYGNYVVISHDGTYSTLYGHLASAAVSVGQYVQQGQVIGYIGSTGWSTGAHLHFEVRVNGSAVDPMGYVSP</sequence>
<evidence type="ECO:0000313" key="5">
    <source>
        <dbReference type="EMBL" id="EWM52536.1"/>
    </source>
</evidence>
<dbReference type="InterPro" id="IPR016047">
    <property type="entry name" value="M23ase_b-sheet_dom"/>
</dbReference>
<evidence type="ECO:0000313" key="6">
    <source>
        <dbReference type="Proteomes" id="UP000019365"/>
    </source>
</evidence>
<dbReference type="Pfam" id="PF01551">
    <property type="entry name" value="Peptidase_M23"/>
    <property type="match status" value="1"/>
</dbReference>
<dbReference type="AlphaFoldDB" id="W7UBR2"/>
<feature type="coiled-coil region" evidence="2">
    <location>
        <begin position="267"/>
        <end position="294"/>
    </location>
</feature>
<reference evidence="5 6" key="1">
    <citation type="journal article" date="2014" name="PLoS ONE">
        <title>Rumen cellulosomics: divergent fiber-degrading strategies revealed by comparative genome-wide analysis of six ruminococcal strains.</title>
        <authorList>
            <person name="Dassa B."/>
            <person name="Borovok I."/>
            <person name="Ruimy-Israeli V."/>
            <person name="Lamed R."/>
            <person name="Flint H.J."/>
            <person name="Duncan S.H."/>
            <person name="Henrissat B."/>
            <person name="Coutinho P."/>
            <person name="Morrison M."/>
            <person name="Mosoni P."/>
            <person name="Yeoman C.J."/>
            <person name="White B.A."/>
            <person name="Bayer E.A."/>
        </authorList>
    </citation>
    <scope>NUCLEOTIDE SEQUENCE [LARGE SCALE GENOMIC DNA]</scope>
    <source>
        <strain evidence="5 6">007c</strain>
    </source>
</reference>
<protein>
    <submittedName>
        <fullName evidence="5">Uncharacterized protein</fullName>
    </submittedName>
</protein>
<dbReference type="GO" id="GO:0004222">
    <property type="term" value="F:metalloendopeptidase activity"/>
    <property type="evidence" value="ECO:0007669"/>
    <property type="project" value="TreeGrafter"/>
</dbReference>
<dbReference type="eggNOG" id="COG4942">
    <property type="taxonomic scope" value="Bacteria"/>
</dbReference>
<dbReference type="Gene3D" id="6.10.250.3150">
    <property type="match status" value="1"/>
</dbReference>